<name>A0AA35W3C1_GEOBA</name>
<evidence type="ECO:0000313" key="2">
    <source>
        <dbReference type="EMBL" id="CAI7995265.1"/>
    </source>
</evidence>
<comment type="caution">
    <text evidence="2">The sequence shown here is derived from an EMBL/GenBank/DDBJ whole genome shotgun (WGS) entry which is preliminary data.</text>
</comment>
<protein>
    <submittedName>
        <fullName evidence="2">Uncharacterized protein</fullName>
    </submittedName>
</protein>
<organism evidence="2 3">
    <name type="scientific">Geodia barretti</name>
    <name type="common">Barrett's horny sponge</name>
    <dbReference type="NCBI Taxonomy" id="519541"/>
    <lineage>
        <taxon>Eukaryota</taxon>
        <taxon>Metazoa</taxon>
        <taxon>Porifera</taxon>
        <taxon>Demospongiae</taxon>
        <taxon>Heteroscleromorpha</taxon>
        <taxon>Tetractinellida</taxon>
        <taxon>Astrophorina</taxon>
        <taxon>Geodiidae</taxon>
        <taxon>Geodia</taxon>
    </lineage>
</organism>
<gene>
    <name evidence="2" type="ORF">GBAR_LOCUS1660</name>
</gene>
<dbReference type="AlphaFoldDB" id="A0AA35W3C1"/>
<keyword evidence="3" id="KW-1185">Reference proteome</keyword>
<accession>A0AA35W3C1</accession>
<evidence type="ECO:0000256" key="1">
    <source>
        <dbReference type="SAM" id="SignalP"/>
    </source>
</evidence>
<feature type="chain" id="PRO_5041274943" evidence="1">
    <location>
        <begin position="18"/>
        <end position="66"/>
    </location>
</feature>
<dbReference type="EMBL" id="CASHTH010000241">
    <property type="protein sequence ID" value="CAI7995265.1"/>
    <property type="molecule type" value="Genomic_DNA"/>
</dbReference>
<dbReference type="Proteomes" id="UP001174909">
    <property type="component" value="Unassembled WGS sequence"/>
</dbReference>
<sequence length="66" mass="7672">MGFFMFIFATLLCVTEGHYSESTVCKDNKVCEYEYTVEIGLFRYQNQPMTIKAIIEIECESSEQVI</sequence>
<feature type="signal peptide" evidence="1">
    <location>
        <begin position="1"/>
        <end position="17"/>
    </location>
</feature>
<keyword evidence="1" id="KW-0732">Signal</keyword>
<evidence type="ECO:0000313" key="3">
    <source>
        <dbReference type="Proteomes" id="UP001174909"/>
    </source>
</evidence>
<proteinExistence type="predicted"/>
<reference evidence="2" key="1">
    <citation type="submission" date="2023-03" db="EMBL/GenBank/DDBJ databases">
        <authorList>
            <person name="Steffen K."/>
            <person name="Cardenas P."/>
        </authorList>
    </citation>
    <scope>NUCLEOTIDE SEQUENCE</scope>
</reference>